<evidence type="ECO:0000313" key="4">
    <source>
        <dbReference type="EMBL" id="QAV34546.1"/>
    </source>
</evidence>
<evidence type="ECO:0000313" key="8">
    <source>
        <dbReference type="EMBL" id="QAV39616.1"/>
    </source>
</evidence>
<protein>
    <submittedName>
        <fullName evidence="5">M64R</fullName>
    </submittedName>
</protein>
<dbReference type="Pfam" id="PF03287">
    <property type="entry name" value="Pox_C7_F8A"/>
    <property type="match status" value="1"/>
</dbReference>
<dbReference type="Proteomes" id="UP000294116">
    <property type="component" value="Genome"/>
</dbReference>
<dbReference type="EMBL" id="MK388130">
    <property type="protein sequence ID" value="QAV40630.1"/>
    <property type="molecule type" value="Genomic_DNA"/>
</dbReference>
<dbReference type="InterPro" id="IPR004967">
    <property type="entry name" value="Poxvirus_C7/F8A"/>
</dbReference>
<dbReference type="Proteomes" id="UP000293298">
    <property type="component" value="Segment"/>
</dbReference>
<feature type="compositionally biased region" description="Acidic residues" evidence="3">
    <location>
        <begin position="157"/>
        <end position="175"/>
    </location>
</feature>
<dbReference type="EMBL" id="MK388136">
    <property type="protein sequence ID" value="QAV41644.1"/>
    <property type="molecule type" value="Genomic_DNA"/>
</dbReference>
<dbReference type="EMBL" id="MK388097">
    <property type="protein sequence ID" value="QAV35053.1"/>
    <property type="molecule type" value="Genomic_DNA"/>
</dbReference>
<dbReference type="EMBL" id="MK388102">
    <property type="protein sequence ID" value="QAV35898.1"/>
    <property type="molecule type" value="Genomic_DNA"/>
</dbReference>
<dbReference type="EMBL" id="MK388105">
    <property type="protein sequence ID" value="QAV36405.1"/>
    <property type="molecule type" value="Genomic_DNA"/>
</dbReference>
<dbReference type="Proteomes" id="UP000293894">
    <property type="component" value="Genome"/>
</dbReference>
<evidence type="ECO:0000256" key="1">
    <source>
        <dbReference type="ARBA" id="ARBA00003526"/>
    </source>
</evidence>
<dbReference type="GO" id="GO:0016032">
    <property type="term" value="P:viral process"/>
    <property type="evidence" value="ECO:0007669"/>
    <property type="project" value="InterPro"/>
</dbReference>
<dbReference type="EMBL" id="MK388103">
    <property type="protein sequence ID" value="QAV36067.1"/>
    <property type="molecule type" value="Genomic_DNA"/>
</dbReference>
<dbReference type="EMBL" id="MK388094">
    <property type="protein sequence ID" value="QAV34546.1"/>
    <property type="molecule type" value="Genomic_DNA"/>
</dbReference>
<dbReference type="Proteomes" id="UP000292598">
    <property type="component" value="Segment"/>
</dbReference>
<gene>
    <name evidence="5" type="primary">m064R</name>
</gene>
<comment type="function">
    <text evidence="1">Plays a role for multiplication of the virus in different cell types.</text>
</comment>
<dbReference type="Proteomes" id="UP000293333">
    <property type="component" value="Segment"/>
</dbReference>
<evidence type="ECO:0000313" key="5">
    <source>
        <dbReference type="EMBL" id="QAV36067.1"/>
    </source>
</evidence>
<dbReference type="Proteomes" id="UP000293012">
    <property type="component" value="Segment"/>
</dbReference>
<dbReference type="Proteomes" id="UP000293058">
    <property type="component" value="Genome"/>
</dbReference>
<dbReference type="Proteomes" id="UP000291454">
    <property type="component" value="Genome"/>
</dbReference>
<sequence length="204" mass="23899">MEEGIVHKLDVFLIDENVSIKHVNLFDGDSYGCNIHLKTATCKYITFILVLEPDWENIVEAKPIHMRLNGKKIRVPLVAKTHTSLIYKVVIYVEEDALARFYSDVERSYTDVYPTFLVNTDTRRYYILDSGRTYTYIDPFISDGDKRRWLTREIEEAYDASTEEEEEEDDTEEDMDTVHLYCLEEEDEEKIADTGNDNQKDAED</sequence>
<evidence type="ECO:0000313" key="7">
    <source>
        <dbReference type="EMBL" id="QAV37926.1"/>
    </source>
</evidence>
<dbReference type="Proteomes" id="UP000294706">
    <property type="component" value="Segment"/>
</dbReference>
<dbReference type="EMBL" id="MK388131">
    <property type="protein sequence ID" value="QAV40799.1"/>
    <property type="molecule type" value="Genomic_DNA"/>
</dbReference>
<name>K4J6M9_9POXV</name>
<evidence type="ECO:0000256" key="2">
    <source>
        <dbReference type="ARBA" id="ARBA00007660"/>
    </source>
</evidence>
<proteinExistence type="inferred from homology"/>
<comment type="similarity">
    <text evidence="2">Belongs to the poxviridae C7 protein family.</text>
</comment>
<dbReference type="Proteomes" id="UP000292406">
    <property type="component" value="Segment"/>
</dbReference>
<evidence type="ECO:0000313" key="6">
    <source>
        <dbReference type="EMBL" id="QAV36405.1"/>
    </source>
</evidence>
<organism evidence="5 13">
    <name type="scientific">Myxoma virus</name>
    <dbReference type="NCBI Taxonomy" id="10273"/>
    <lineage>
        <taxon>Viruses</taxon>
        <taxon>Varidnaviria</taxon>
        <taxon>Bamfordvirae</taxon>
        <taxon>Nucleocytoviricota</taxon>
        <taxon>Pokkesviricetes</taxon>
        <taxon>Chitovirales</taxon>
        <taxon>Poxviridae</taxon>
        <taxon>Chordopoxvirinae</taxon>
        <taxon>Leporipoxvirus</taxon>
        <taxon>Leporipoxvirus myxoma</taxon>
    </lineage>
</organism>
<dbReference type="Proteomes" id="UP000291100">
    <property type="component" value="Genome"/>
</dbReference>
<dbReference type="Proteomes" id="UP000293155">
    <property type="component" value="Genome"/>
</dbReference>
<dbReference type="Proteomes" id="UP000293069">
    <property type="component" value="Segment"/>
</dbReference>
<accession>K4J6M9</accession>
<dbReference type="EMBL" id="MK388132">
    <property type="protein sequence ID" value="QAV40968.1"/>
    <property type="molecule type" value="Genomic_DNA"/>
</dbReference>
<evidence type="ECO:0000256" key="3">
    <source>
        <dbReference type="SAM" id="MobiDB-lite"/>
    </source>
</evidence>
<dbReference type="Proteomes" id="UP000294127">
    <property type="component" value="Segment"/>
</dbReference>
<dbReference type="EMBL" id="MK388113">
    <property type="protein sequence ID" value="QAV37757.1"/>
    <property type="molecule type" value="Genomic_DNA"/>
</dbReference>
<evidence type="ECO:0000313" key="12">
    <source>
        <dbReference type="Proteomes" id="UP000291290"/>
    </source>
</evidence>
<dbReference type="EMBL" id="MK388124">
    <property type="protein sequence ID" value="QAV39616.1"/>
    <property type="molecule type" value="Genomic_DNA"/>
</dbReference>
<dbReference type="EMBL" id="MK388114">
    <property type="protein sequence ID" value="QAV37926.1"/>
    <property type="molecule type" value="Genomic_DNA"/>
</dbReference>
<evidence type="ECO:0000313" key="13">
    <source>
        <dbReference type="Proteomes" id="UP000293155"/>
    </source>
</evidence>
<dbReference type="EMBL" id="MK388106">
    <property type="protein sequence ID" value="QAV36574.1"/>
    <property type="molecule type" value="Genomic_DNA"/>
</dbReference>
<dbReference type="Proteomes" id="UP000291290">
    <property type="component" value="Segment"/>
</dbReference>
<evidence type="ECO:0000313" key="11">
    <source>
        <dbReference type="Proteomes" id="UP000291100"/>
    </source>
</evidence>
<evidence type="ECO:0000313" key="9">
    <source>
        <dbReference type="EMBL" id="QAV41644.1"/>
    </source>
</evidence>
<evidence type="ECO:0000313" key="10">
    <source>
        <dbReference type="EMBL" id="QAV42320.1"/>
    </source>
</evidence>
<reference evidence="11 12" key="1">
    <citation type="journal article" date="2019" name="J. Virol.">
        <title>Punctuated evolution of myxoma virus: rapid and disjunct evolution of a recent viral lineage in Australia.</title>
        <authorList>
            <person name="Eden J.-S."/>
            <person name="Kerr P.J."/>
            <person name="Holmes E.C."/>
        </authorList>
    </citation>
    <scope>NUCLEOTIDE SEQUENCE [LARGE SCALE GENOMIC DNA]</scope>
    <source>
        <strain evidence="10">Aust/SA/Brooklyn Park/05-2016</strain>
        <strain evidence="4">Aust/SA/Coomandook/12-2013</strain>
        <strain evidence="9">Aust/SA/Kangarilla/09-2015</strain>
        <strain evidence="7">Aust/SA/Monarto Zoo/11-2013</strain>
        <strain evidence="5">Aust/SA/Turretfield</strain>
        <strain evidence="8">Aust/SA/Wilpena/11-2014</strain>
        <strain evidence="6">Aust/Vic/Hattah/10-2012</strain>
    </source>
</reference>
<dbReference type="EMBL" id="MK388129">
    <property type="protein sequence ID" value="QAV40461.1"/>
    <property type="molecule type" value="Genomic_DNA"/>
</dbReference>
<feature type="region of interest" description="Disordered" evidence="3">
    <location>
        <begin position="157"/>
        <end position="204"/>
    </location>
</feature>
<dbReference type="EMBL" id="MK388140">
    <property type="protein sequence ID" value="QAV42320.1"/>
    <property type="molecule type" value="Genomic_DNA"/>
</dbReference>